<comment type="caution">
    <text evidence="2">The sequence shown here is derived from an EMBL/GenBank/DDBJ whole genome shotgun (WGS) entry which is preliminary data.</text>
</comment>
<accession>A0A1Y1ZUR2</accession>
<evidence type="ECO:0000313" key="3">
    <source>
        <dbReference type="Proteomes" id="UP000193920"/>
    </source>
</evidence>
<feature type="region of interest" description="Disordered" evidence="1">
    <location>
        <begin position="834"/>
        <end position="856"/>
    </location>
</feature>
<gene>
    <name evidence="2" type="ORF">LY90DRAFT_677664</name>
</gene>
<dbReference type="Proteomes" id="UP000193920">
    <property type="component" value="Unassembled WGS sequence"/>
</dbReference>
<dbReference type="EMBL" id="MCOG01000354">
    <property type="protein sequence ID" value="ORY13986.1"/>
    <property type="molecule type" value="Genomic_DNA"/>
</dbReference>
<evidence type="ECO:0000313" key="2">
    <source>
        <dbReference type="EMBL" id="ORY13986.1"/>
    </source>
</evidence>
<protein>
    <recommendedName>
        <fullName evidence="4">Scaffoldin</fullName>
    </recommendedName>
</protein>
<evidence type="ECO:0008006" key="4">
    <source>
        <dbReference type="Google" id="ProtNLM"/>
    </source>
</evidence>
<keyword evidence="3" id="KW-1185">Reference proteome</keyword>
<sequence length="1069" mass="116029">MENALINCRTAGTLSSCSSVDGRIGRYYLNSGEDKSTKKLIECSSNGCVPITNKEGYFLDGEGDNSKIIQCKTEASFTCGRINHNGTNNSPKYYVNNSNDKKLIACTDDGCKISDVVVKGYFLNGSSSSGKTLIECNGTDCSEKDDTSFASLNAVGNLMVSTDGVRICVATGCSGEGVVKVGYSSSDTYKTIHVEANDDFITGTLVTGNPYTIKIGKDGSVILLEEMGAFGTCGTSGKYCFDSDNKIKYGSSSDIITSEEAGTKIYYFNPKTNQMVDNIPSIGTIPDVIAYKCTFILTDDEDANDNKVVALDTCHWIRGFVIDGTHTIQCSGWKHEGCTISSSLKSCEDGDEGRLGSGKKICFGKAMIDIPKAGAEDTGVVFLSNEININYGKAASSIVSLSITSNSALVSDSPSDTKYVIKVGDEFKLYNYDADGSPEKYTLDETTTIISTLEIIRGYTYESNDFVADTSVLFNCYQGSCVRSKGFVKNAADSKLYSSDVINISNDPDWKEVSSEDQACTTNEHIGHVTGTVTLCVPDRTANANPPVKTVTVSSSVYFLGSETTYKLYNSIDDTIGIVDPSDGYYLVNASDKLEASTGEGSLYLCSKKVCEKKGTPDIGYYINAGSQKMIACAEETVNEEKVTKCKLKSDEGYYINTNKELIHCANDNKCKLSDEVGYFVNGNTADTENPIIQCGSKGCEAIAVPAAGSISCNSDAQIGKLNSDKKVCLNNSSLVTDAITDTSVSFIINYSTGSVFKNYINKNTYFGLVTVVQNKKITLNFDNAKSVYCLTKNNMKIVADADCTEAALASTHEKYVCNVDGVCLPQTETTETLPESIRGQKNTDDSEEEEENTSASDLKIECDVLTGKNCNLNTYYLVNKSRNYAVIEDTGSLFYCTTENTPCQEIRNIGYYIVNENYIYTCKEYDTEVECSREDIPSQESITTCSAVGKLYKNSNKLYMCVFTNTSLELNTISSNGNYVIEKDTDNVFGLSSTETHAIVNIQDKRITLNADYNNKLGYVYSNLKKNAQVLEKGSSSCPTKGSGATLEYDTDNIKEYKCTLGKCSITA</sequence>
<organism evidence="2 3">
    <name type="scientific">Neocallimastix californiae</name>
    <dbReference type="NCBI Taxonomy" id="1754190"/>
    <lineage>
        <taxon>Eukaryota</taxon>
        <taxon>Fungi</taxon>
        <taxon>Fungi incertae sedis</taxon>
        <taxon>Chytridiomycota</taxon>
        <taxon>Chytridiomycota incertae sedis</taxon>
        <taxon>Neocallimastigomycetes</taxon>
        <taxon>Neocallimastigales</taxon>
        <taxon>Neocallimastigaceae</taxon>
        <taxon>Neocallimastix</taxon>
    </lineage>
</organism>
<proteinExistence type="predicted"/>
<evidence type="ECO:0000256" key="1">
    <source>
        <dbReference type="SAM" id="MobiDB-lite"/>
    </source>
</evidence>
<dbReference type="OrthoDB" id="10683882at2759"/>
<name>A0A1Y1ZUR2_9FUNG</name>
<reference evidence="2 3" key="1">
    <citation type="submission" date="2016-08" db="EMBL/GenBank/DDBJ databases">
        <title>A Parts List for Fungal Cellulosomes Revealed by Comparative Genomics.</title>
        <authorList>
            <consortium name="DOE Joint Genome Institute"/>
            <person name="Haitjema C.H."/>
            <person name="Gilmore S.P."/>
            <person name="Henske J.K."/>
            <person name="Solomon K.V."/>
            <person name="De Groot R."/>
            <person name="Kuo A."/>
            <person name="Mondo S.J."/>
            <person name="Salamov A.A."/>
            <person name="Labutti K."/>
            <person name="Zhao Z."/>
            <person name="Chiniquy J."/>
            <person name="Barry K."/>
            <person name="Brewer H.M."/>
            <person name="Purvine S.O."/>
            <person name="Wright A.T."/>
            <person name="Boxma B."/>
            <person name="Van Alen T."/>
            <person name="Hackstein J.H."/>
            <person name="Baker S.E."/>
            <person name="Grigoriev I.V."/>
            <person name="O'Malley M.A."/>
        </authorList>
    </citation>
    <scope>NUCLEOTIDE SEQUENCE [LARGE SCALE GENOMIC DNA]</scope>
    <source>
        <strain evidence="2 3">G1</strain>
    </source>
</reference>
<dbReference type="AlphaFoldDB" id="A0A1Y1ZUR2"/>